<evidence type="ECO:0000313" key="11">
    <source>
        <dbReference type="EMBL" id="KAK9025350.1"/>
    </source>
</evidence>
<dbReference type="Gene3D" id="1.20.58.150">
    <property type="entry name" value="ANTH domain"/>
    <property type="match status" value="1"/>
</dbReference>
<evidence type="ECO:0000313" key="12">
    <source>
        <dbReference type="Proteomes" id="UP001396334"/>
    </source>
</evidence>
<evidence type="ECO:0000256" key="9">
    <source>
        <dbReference type="SAM" id="MobiDB-lite"/>
    </source>
</evidence>
<dbReference type="CDD" id="cd16987">
    <property type="entry name" value="ANTH_N_AP180_plant"/>
    <property type="match status" value="1"/>
</dbReference>
<feature type="region of interest" description="Disordered" evidence="9">
    <location>
        <begin position="323"/>
        <end position="370"/>
    </location>
</feature>
<keyword evidence="8" id="KW-0968">Cytoplasmic vesicle</keyword>
<feature type="compositionally biased region" description="Basic and acidic residues" evidence="9">
    <location>
        <begin position="325"/>
        <end position="338"/>
    </location>
</feature>
<evidence type="ECO:0000256" key="1">
    <source>
        <dbReference type="ARBA" id="ARBA00004132"/>
    </source>
</evidence>
<reference evidence="11 12" key="1">
    <citation type="journal article" date="2024" name="G3 (Bethesda)">
        <title>Genome assembly of Hibiscus sabdariffa L. provides insights into metabolisms of medicinal natural products.</title>
        <authorList>
            <person name="Kim T."/>
        </authorList>
    </citation>
    <scope>NUCLEOTIDE SEQUENCE [LARGE SCALE GENOMIC DNA]</scope>
    <source>
        <strain evidence="11">TK-2024</strain>
        <tissue evidence="11">Old leaves</tissue>
    </source>
</reference>
<dbReference type="InterPro" id="IPR008942">
    <property type="entry name" value="ENTH_VHS"/>
</dbReference>
<dbReference type="SMART" id="SM00273">
    <property type="entry name" value="ENTH"/>
    <property type="match status" value="1"/>
</dbReference>
<gene>
    <name evidence="11" type="ORF">V6N11_038219</name>
</gene>
<keyword evidence="6" id="KW-0472">Membrane</keyword>
<comment type="subcellular location">
    <subcellularLocation>
        <location evidence="1">Cytoplasmic vesicle</location>
        <location evidence="1">Clathrin-coated vesicle</location>
    </subcellularLocation>
    <subcellularLocation>
        <location evidence="2">Golgi apparatus</location>
    </subcellularLocation>
    <subcellularLocation>
        <location evidence="3">Membrane</location>
        <location evidence="3">Clathrin-coated pit</location>
    </subcellularLocation>
</comment>
<organism evidence="11 12">
    <name type="scientific">Hibiscus sabdariffa</name>
    <name type="common">roselle</name>
    <dbReference type="NCBI Taxonomy" id="183260"/>
    <lineage>
        <taxon>Eukaryota</taxon>
        <taxon>Viridiplantae</taxon>
        <taxon>Streptophyta</taxon>
        <taxon>Embryophyta</taxon>
        <taxon>Tracheophyta</taxon>
        <taxon>Spermatophyta</taxon>
        <taxon>Magnoliopsida</taxon>
        <taxon>eudicotyledons</taxon>
        <taxon>Gunneridae</taxon>
        <taxon>Pentapetalae</taxon>
        <taxon>rosids</taxon>
        <taxon>malvids</taxon>
        <taxon>Malvales</taxon>
        <taxon>Malvaceae</taxon>
        <taxon>Malvoideae</taxon>
        <taxon>Hibiscus</taxon>
    </lineage>
</organism>
<evidence type="ECO:0000256" key="8">
    <source>
        <dbReference type="ARBA" id="ARBA00023329"/>
    </source>
</evidence>
<dbReference type="InterPro" id="IPR014712">
    <property type="entry name" value="ANTH_dom_sf"/>
</dbReference>
<dbReference type="Gene3D" id="1.25.40.90">
    <property type="match status" value="1"/>
</dbReference>
<proteinExistence type="predicted"/>
<name>A0ABR2SJA0_9ROSI</name>
<comment type="caution">
    <text evidence="11">The sequence shown here is derived from an EMBL/GenBank/DDBJ whole genome shotgun (WGS) entry which is preliminary data.</text>
</comment>
<keyword evidence="5" id="KW-0333">Golgi apparatus</keyword>
<dbReference type="InterPro" id="IPR045192">
    <property type="entry name" value="AP180-like"/>
</dbReference>
<dbReference type="EMBL" id="JBBPBN010000013">
    <property type="protein sequence ID" value="KAK9025350.1"/>
    <property type="molecule type" value="Genomic_DNA"/>
</dbReference>
<dbReference type="PROSITE" id="PS50942">
    <property type="entry name" value="ENTH"/>
    <property type="match status" value="1"/>
</dbReference>
<feature type="compositionally biased region" description="Basic and acidic residues" evidence="9">
    <location>
        <begin position="360"/>
        <end position="370"/>
    </location>
</feature>
<keyword evidence="7" id="KW-0168">Coated pit</keyword>
<dbReference type="SUPFAM" id="SSF89009">
    <property type="entry name" value="GAT-like domain"/>
    <property type="match status" value="1"/>
</dbReference>
<dbReference type="PANTHER" id="PTHR22951:SF12">
    <property type="entry name" value="OS05G0426100 PROTEIN"/>
    <property type="match status" value="1"/>
</dbReference>
<dbReference type="Proteomes" id="UP001396334">
    <property type="component" value="Unassembled WGS sequence"/>
</dbReference>
<keyword evidence="4" id="KW-0254">Endocytosis</keyword>
<evidence type="ECO:0000256" key="2">
    <source>
        <dbReference type="ARBA" id="ARBA00004555"/>
    </source>
</evidence>
<dbReference type="InterPro" id="IPR048050">
    <property type="entry name" value="ANTH_N_plant"/>
</dbReference>
<feature type="domain" description="ENTH" evidence="10">
    <location>
        <begin position="24"/>
        <end position="160"/>
    </location>
</feature>
<dbReference type="InterPro" id="IPR013809">
    <property type="entry name" value="ENTH"/>
</dbReference>
<dbReference type="SUPFAM" id="SSF48464">
    <property type="entry name" value="ENTH/VHS domain"/>
    <property type="match status" value="1"/>
</dbReference>
<dbReference type="PANTHER" id="PTHR22951">
    <property type="entry name" value="CLATHRIN ASSEMBLY PROTEIN"/>
    <property type="match status" value="1"/>
</dbReference>
<dbReference type="Pfam" id="PF07651">
    <property type="entry name" value="ANTH"/>
    <property type="match status" value="1"/>
</dbReference>
<evidence type="ECO:0000256" key="3">
    <source>
        <dbReference type="ARBA" id="ARBA00004600"/>
    </source>
</evidence>
<accession>A0ABR2SJA0</accession>
<evidence type="ECO:0000259" key="10">
    <source>
        <dbReference type="PROSITE" id="PS50942"/>
    </source>
</evidence>
<evidence type="ECO:0000256" key="6">
    <source>
        <dbReference type="ARBA" id="ARBA00023136"/>
    </source>
</evidence>
<keyword evidence="12" id="KW-1185">Reference proteome</keyword>
<dbReference type="InterPro" id="IPR011417">
    <property type="entry name" value="ANTH_dom"/>
</dbReference>
<evidence type="ECO:0000256" key="5">
    <source>
        <dbReference type="ARBA" id="ARBA00023034"/>
    </source>
</evidence>
<protein>
    <recommendedName>
        <fullName evidence="10">ENTH domain-containing protein</fullName>
    </recommendedName>
</protein>
<evidence type="ECO:0000256" key="4">
    <source>
        <dbReference type="ARBA" id="ARBA00022583"/>
    </source>
</evidence>
<sequence length="579" mass="65101">MPSKLQRAIGLVKDQTSISLAKVGGSTSLSDLDVAIVKATRHEEYPADERYVREIITLSSCSRAYVSACVNTLSKRLNKTKNWTVALKTLMVIHRLLTEGDPAYEQEILFSTRRGTRILNMTDFRDTSRTNSWDFSAFVRTYALYLDESLEFKMQAKNAKRNMYRFDEEFGEENNDKALVVKPTAVHEMKTEQLFQRMQHLQHLLERFLASRPTGEAKCNRVVMVALYPIVKESFQIYYDMTETMGALIDRFMEVDMSDTEKIYELFCRQGQQFDELDAFYTWCRTASIGRPSEFPEIEKITLKKLDLLDELIRDKSALEQGNISKEEINEPEEIKEPEPEEDVTAVKPLPPPENLFVEEPEKKEDKDDNLKDIVVQVQQEADLLNLGDEAISCEDHADKLALALFDGPAPAGPSPGPRWEDLKDETDWETALVQAASSLSDQKAELGGGFDSLLLDGMYQQGQTMAAMQSFTATGSASSVAFGSAGRPSLLALPAPLSSNGDNTANGSMQVDPFAVSLTVAPPSYVQMSDMEKKQKLLVEEQLTWDQYKRNGMQGDVGMSTIQGHPYNQGVGWYTHGY</sequence>
<evidence type="ECO:0000256" key="7">
    <source>
        <dbReference type="ARBA" id="ARBA00023176"/>
    </source>
</evidence>